<comment type="caution">
    <text evidence="2">The sequence shown here is derived from an EMBL/GenBank/DDBJ whole genome shotgun (WGS) entry which is preliminary data.</text>
</comment>
<dbReference type="EMBL" id="JBBBZM010000804">
    <property type="protein sequence ID" value="KAL0630324.1"/>
    <property type="molecule type" value="Genomic_DNA"/>
</dbReference>
<evidence type="ECO:0000256" key="1">
    <source>
        <dbReference type="SAM" id="MobiDB-lite"/>
    </source>
</evidence>
<dbReference type="Proteomes" id="UP001447188">
    <property type="component" value="Unassembled WGS sequence"/>
</dbReference>
<protein>
    <submittedName>
        <fullName evidence="2">Uncharacterized protein</fullName>
    </submittedName>
</protein>
<proteinExistence type="predicted"/>
<accession>A0ABR3G315</accession>
<keyword evidence="3" id="KW-1185">Reference proteome</keyword>
<gene>
    <name evidence="2" type="ORF">Q9L58_010829</name>
</gene>
<sequence length="400" mass="44810">AELRTHIRTALIPKLEGVGKLMLDMQASLVEETHNLAIVNKMVALIPIWTDKKRTLEAPEARHLYHLLINIGLTYEAPARTARTLSKAAIDQNTTQSLIYALSYLLRITVACFRLDTLVANGWELEVVEPNDSKIHVKSFKDKIEATKWLKQHGGKALVLLSSVEKSNNAMVAYAKWPIEAAKESKEEAVTAHPPAEGKQRSKRNAPSKKDAKDDENSDGNTPSRNKPKSSRKKARGSKNKGDSPVNGEEKLISLSDDSSIKPTRPSLGWVTGTNPAKSRDYFLTEFITLAKGPYKDNLIYVEGVTTSADYQEYQKQVDQQKDEKKKGDCDAQLYLLREVWTPGEHKETHKMLVKECTQRSNKTVRARNTDSKNEGGESAAQFVENYTHNEEKDGTCYLS</sequence>
<feature type="non-terminal residue" evidence="2">
    <location>
        <position position="1"/>
    </location>
</feature>
<organism evidence="2 3">
    <name type="scientific">Discina gigas</name>
    <dbReference type="NCBI Taxonomy" id="1032678"/>
    <lineage>
        <taxon>Eukaryota</taxon>
        <taxon>Fungi</taxon>
        <taxon>Dikarya</taxon>
        <taxon>Ascomycota</taxon>
        <taxon>Pezizomycotina</taxon>
        <taxon>Pezizomycetes</taxon>
        <taxon>Pezizales</taxon>
        <taxon>Discinaceae</taxon>
        <taxon>Discina</taxon>
    </lineage>
</organism>
<feature type="region of interest" description="Disordered" evidence="1">
    <location>
        <begin position="359"/>
        <end position="400"/>
    </location>
</feature>
<name>A0ABR3G315_9PEZI</name>
<reference evidence="2 3" key="1">
    <citation type="submission" date="2024-02" db="EMBL/GenBank/DDBJ databases">
        <title>Discinaceae phylogenomics.</title>
        <authorList>
            <person name="Dirks A.C."/>
            <person name="James T.Y."/>
        </authorList>
    </citation>
    <scope>NUCLEOTIDE SEQUENCE [LARGE SCALE GENOMIC DNA]</scope>
    <source>
        <strain evidence="2 3">ACD0624</strain>
    </source>
</reference>
<evidence type="ECO:0000313" key="3">
    <source>
        <dbReference type="Proteomes" id="UP001447188"/>
    </source>
</evidence>
<feature type="compositionally biased region" description="Basic residues" evidence="1">
    <location>
        <begin position="226"/>
        <end position="239"/>
    </location>
</feature>
<feature type="region of interest" description="Disordered" evidence="1">
    <location>
        <begin position="185"/>
        <end position="274"/>
    </location>
</feature>
<evidence type="ECO:0000313" key="2">
    <source>
        <dbReference type="EMBL" id="KAL0630324.1"/>
    </source>
</evidence>
<feature type="compositionally biased region" description="Basic and acidic residues" evidence="1">
    <location>
        <begin position="185"/>
        <end position="200"/>
    </location>
</feature>
<feature type="non-terminal residue" evidence="2">
    <location>
        <position position="400"/>
    </location>
</feature>
<feature type="compositionally biased region" description="Basic and acidic residues" evidence="1">
    <location>
        <begin position="388"/>
        <end position="400"/>
    </location>
</feature>